<sequence>MESATPPSAPAPYFCFKCNKYLHPEHVHDFQCRFCNTGFIEEIHPGVNNLTDDDSPHNSNSAEGGVNVGQLLGMLLGGANGGGVIIGGNAAGGSSNRQRNSPPEPAEGAPPQRGTGTDFLTTALQLFPAFLQAMSGSNTDTPAPPNAERRSASSGPSNRRQREGAGSSGTTGPRQQVPNFFEEFIRNLAPANAQIRIQFGNGGLNIGNVNLGDFATDAGFDEIVTQILNQFDPTANTQRISEEDLQHLPRSKVSQQHVDNESQCTTCMDQFNLNEEVGELGCHHIFHPDCIIPWLRSHNTCPVCRATIDPETWRQNPANPVPPEQKEGFKDGDELD</sequence>
<organism evidence="1 2">
    <name type="scientific">Panagrolaimus sp. PS1159</name>
    <dbReference type="NCBI Taxonomy" id="55785"/>
    <lineage>
        <taxon>Eukaryota</taxon>
        <taxon>Metazoa</taxon>
        <taxon>Ecdysozoa</taxon>
        <taxon>Nematoda</taxon>
        <taxon>Chromadorea</taxon>
        <taxon>Rhabditida</taxon>
        <taxon>Tylenchina</taxon>
        <taxon>Panagrolaimomorpha</taxon>
        <taxon>Panagrolaimoidea</taxon>
        <taxon>Panagrolaimidae</taxon>
        <taxon>Panagrolaimus</taxon>
    </lineage>
</organism>
<accession>A0AC35G0I0</accession>
<dbReference type="Proteomes" id="UP000887580">
    <property type="component" value="Unplaced"/>
</dbReference>
<evidence type="ECO:0000313" key="1">
    <source>
        <dbReference type="Proteomes" id="UP000887580"/>
    </source>
</evidence>
<dbReference type="WBParaSite" id="PS1159_v2.g22668.t1">
    <property type="protein sequence ID" value="PS1159_v2.g22668.t1"/>
    <property type="gene ID" value="PS1159_v2.g22668"/>
</dbReference>
<protein>
    <submittedName>
        <fullName evidence="2">RING-type domain-containing protein</fullName>
    </submittedName>
</protein>
<proteinExistence type="predicted"/>
<reference evidence="2" key="1">
    <citation type="submission" date="2022-11" db="UniProtKB">
        <authorList>
            <consortium name="WormBaseParasite"/>
        </authorList>
    </citation>
    <scope>IDENTIFICATION</scope>
</reference>
<evidence type="ECO:0000313" key="2">
    <source>
        <dbReference type="WBParaSite" id="PS1159_v2.g22668.t1"/>
    </source>
</evidence>
<name>A0AC35G0I0_9BILA</name>